<reference evidence="2" key="1">
    <citation type="journal article" date="2020" name="Stud. Mycol.">
        <title>101 Dothideomycetes genomes: a test case for predicting lifestyles and emergence of pathogens.</title>
        <authorList>
            <person name="Haridas S."/>
            <person name="Albert R."/>
            <person name="Binder M."/>
            <person name="Bloem J."/>
            <person name="Labutti K."/>
            <person name="Salamov A."/>
            <person name="Andreopoulos B."/>
            <person name="Baker S."/>
            <person name="Barry K."/>
            <person name="Bills G."/>
            <person name="Bluhm B."/>
            <person name="Cannon C."/>
            <person name="Castanera R."/>
            <person name="Culley D."/>
            <person name="Daum C."/>
            <person name="Ezra D."/>
            <person name="Gonzalez J."/>
            <person name="Henrissat B."/>
            <person name="Kuo A."/>
            <person name="Liang C."/>
            <person name="Lipzen A."/>
            <person name="Lutzoni F."/>
            <person name="Magnuson J."/>
            <person name="Mondo S."/>
            <person name="Nolan M."/>
            <person name="Ohm R."/>
            <person name="Pangilinan J."/>
            <person name="Park H.-J."/>
            <person name="Ramirez L."/>
            <person name="Alfaro M."/>
            <person name="Sun H."/>
            <person name="Tritt A."/>
            <person name="Yoshinaga Y."/>
            <person name="Zwiers L.-H."/>
            <person name="Turgeon B."/>
            <person name="Goodwin S."/>
            <person name="Spatafora J."/>
            <person name="Crous P."/>
            <person name="Grigoriev I."/>
        </authorList>
    </citation>
    <scope>NUCLEOTIDE SEQUENCE</scope>
    <source>
        <strain evidence="2">CBS 121167</strain>
    </source>
</reference>
<proteinExistence type="predicted"/>
<protein>
    <submittedName>
        <fullName evidence="2">Uncharacterized protein</fullName>
    </submittedName>
</protein>
<dbReference type="AlphaFoldDB" id="A0A6A6BRZ3"/>
<dbReference type="EMBL" id="ML995476">
    <property type="protein sequence ID" value="KAF2146243.1"/>
    <property type="molecule type" value="Genomic_DNA"/>
</dbReference>
<evidence type="ECO:0000256" key="1">
    <source>
        <dbReference type="SAM" id="MobiDB-lite"/>
    </source>
</evidence>
<keyword evidence="3" id="KW-1185">Reference proteome</keyword>
<accession>A0A6A6BRZ3</accession>
<dbReference type="Proteomes" id="UP000799438">
    <property type="component" value="Unassembled WGS sequence"/>
</dbReference>
<feature type="region of interest" description="Disordered" evidence="1">
    <location>
        <begin position="20"/>
        <end position="46"/>
    </location>
</feature>
<gene>
    <name evidence="2" type="ORF">K452DRAFT_107983</name>
</gene>
<sequence>MVNPLFPQPKNLYLRHARSPATLSTETPSNTPAVSHRHDTRLHPPLARPSAACSLACRAGACVRAPIEPRRTSNGRTTANGEPRVHGRAGAMEPRLHSRAADFRAPWRLEPVGDLDSWRRVAAPTTGLPSAWGAVRGSGDASPIMYARREAWPT</sequence>
<feature type="region of interest" description="Disordered" evidence="1">
    <location>
        <begin position="68"/>
        <end position="87"/>
    </location>
</feature>
<evidence type="ECO:0000313" key="2">
    <source>
        <dbReference type="EMBL" id="KAF2146243.1"/>
    </source>
</evidence>
<organism evidence="2 3">
    <name type="scientific">Aplosporella prunicola CBS 121167</name>
    <dbReference type="NCBI Taxonomy" id="1176127"/>
    <lineage>
        <taxon>Eukaryota</taxon>
        <taxon>Fungi</taxon>
        <taxon>Dikarya</taxon>
        <taxon>Ascomycota</taxon>
        <taxon>Pezizomycotina</taxon>
        <taxon>Dothideomycetes</taxon>
        <taxon>Dothideomycetes incertae sedis</taxon>
        <taxon>Botryosphaeriales</taxon>
        <taxon>Aplosporellaceae</taxon>
        <taxon>Aplosporella</taxon>
    </lineage>
</organism>
<feature type="compositionally biased region" description="Polar residues" evidence="1">
    <location>
        <begin position="21"/>
        <end position="33"/>
    </location>
</feature>
<dbReference type="GeneID" id="54292477"/>
<dbReference type="RefSeq" id="XP_033401952.1">
    <property type="nucleotide sequence ID" value="XM_033534985.1"/>
</dbReference>
<evidence type="ECO:0000313" key="3">
    <source>
        <dbReference type="Proteomes" id="UP000799438"/>
    </source>
</evidence>
<name>A0A6A6BRZ3_9PEZI</name>